<dbReference type="PANTHER" id="PTHR11002:SF76">
    <property type="entry name" value="CARBONIC ANHYDRASE"/>
    <property type="match status" value="1"/>
</dbReference>
<dbReference type="Proteomes" id="UP000288953">
    <property type="component" value="Chromosome"/>
</dbReference>
<dbReference type="EC" id="4.2.1.1" evidence="3"/>
<dbReference type="SUPFAM" id="SSF53056">
    <property type="entry name" value="beta-carbonic anhydrase, cab"/>
    <property type="match status" value="1"/>
</dbReference>
<evidence type="ECO:0000256" key="1">
    <source>
        <dbReference type="ARBA" id="ARBA00001947"/>
    </source>
</evidence>
<reference evidence="8 9" key="1">
    <citation type="journal article" date="2018" name="Genome Biol. Evol.">
        <title>Partnering With a Pest: Genomes of Hemlock Woolly Adelgid Symbionts Reveal Atypical Nutritional Provisioning Patterns in Dual-Obligate Bacteria.</title>
        <authorList>
            <person name="Weglarz K.M."/>
            <person name="Havill N.P."/>
            <person name="Burke G.R."/>
            <person name="von Dohlen C.D."/>
        </authorList>
    </citation>
    <scope>NUCLEOTIDE SEQUENCE [LARGE SCALE GENOMIC DNA]</scope>
    <source>
        <strain evidence="8 9">HWA_ENA</strain>
    </source>
</reference>
<accession>A0ABX5R9R0</accession>
<evidence type="ECO:0000256" key="4">
    <source>
        <dbReference type="ARBA" id="ARBA00022723"/>
    </source>
</evidence>
<comment type="similarity">
    <text evidence="2">Belongs to the beta-class carbonic anhydrase family.</text>
</comment>
<dbReference type="EMBL" id="CP026512">
    <property type="protein sequence ID" value="QAX82298.1"/>
    <property type="molecule type" value="Genomic_DNA"/>
</dbReference>
<keyword evidence="6 8" id="KW-0456">Lyase</keyword>
<organism evidence="8 9">
    <name type="scientific">Candidatus Pseudomonas adelgestsugas</name>
    <dbReference type="NCBI Taxonomy" id="1302376"/>
    <lineage>
        <taxon>Bacteria</taxon>
        <taxon>Pseudomonadati</taxon>
        <taxon>Pseudomonadota</taxon>
        <taxon>Gammaproteobacteria</taxon>
        <taxon>Pseudomonadales</taxon>
        <taxon>Pseudomonadaceae</taxon>
        <taxon>Pseudomonas</taxon>
    </lineage>
</organism>
<comment type="cofactor">
    <cofactor evidence="1">
        <name>Zn(2+)</name>
        <dbReference type="ChEBI" id="CHEBI:29105"/>
    </cofactor>
</comment>
<evidence type="ECO:0000256" key="3">
    <source>
        <dbReference type="ARBA" id="ARBA00012925"/>
    </source>
</evidence>
<evidence type="ECO:0000256" key="6">
    <source>
        <dbReference type="ARBA" id="ARBA00023239"/>
    </source>
</evidence>
<evidence type="ECO:0000313" key="9">
    <source>
        <dbReference type="Proteomes" id="UP000288953"/>
    </source>
</evidence>
<keyword evidence="5" id="KW-0862">Zinc</keyword>
<sequence length="184" mass="20465">MFITCTDLRIVLELITHSSPGDLFVTRNVGNVVPPYGQMNGSVSTAIEYAVLTLDVQHIIVCGHSNCSAMRMVLYPDSLENMSTVRAWLRHADVAKSIVKDNFDFANESASMQALTEENVIAQLQHLRTHPSVALRMASGYLFIHGWIYNIETSDISAYDVDLATFRLLNDIDTIPCATPRVSF</sequence>
<name>A0ABX5R9R0_9PSED</name>
<dbReference type="GO" id="GO:0004089">
    <property type="term" value="F:carbonate dehydratase activity"/>
    <property type="evidence" value="ECO:0007669"/>
    <property type="project" value="UniProtKB-EC"/>
</dbReference>
<dbReference type="SMART" id="SM00947">
    <property type="entry name" value="Pro_CA"/>
    <property type="match status" value="1"/>
</dbReference>
<dbReference type="InterPro" id="IPR036874">
    <property type="entry name" value="Carbonic_anhydrase_sf"/>
</dbReference>
<proteinExistence type="inferred from homology"/>
<keyword evidence="4" id="KW-0479">Metal-binding</keyword>
<dbReference type="Gene3D" id="3.40.1050.10">
    <property type="entry name" value="Carbonic anhydrase"/>
    <property type="match status" value="1"/>
</dbReference>
<evidence type="ECO:0000256" key="7">
    <source>
        <dbReference type="ARBA" id="ARBA00048348"/>
    </source>
</evidence>
<dbReference type="InterPro" id="IPR001765">
    <property type="entry name" value="Carbonic_anhydrase"/>
</dbReference>
<protein>
    <recommendedName>
        <fullName evidence="3">carbonic anhydrase</fullName>
        <ecNumber evidence="3">4.2.1.1</ecNumber>
    </recommendedName>
</protein>
<gene>
    <name evidence="8" type="primary">cynT</name>
    <name evidence="8" type="ORF">C3B55_01000</name>
</gene>
<comment type="catalytic activity">
    <reaction evidence="7">
        <text>hydrogencarbonate + H(+) = CO2 + H2O</text>
        <dbReference type="Rhea" id="RHEA:10748"/>
        <dbReference type="ChEBI" id="CHEBI:15377"/>
        <dbReference type="ChEBI" id="CHEBI:15378"/>
        <dbReference type="ChEBI" id="CHEBI:16526"/>
        <dbReference type="ChEBI" id="CHEBI:17544"/>
        <dbReference type="EC" id="4.2.1.1"/>
    </reaction>
</comment>
<evidence type="ECO:0000256" key="2">
    <source>
        <dbReference type="ARBA" id="ARBA00006217"/>
    </source>
</evidence>
<dbReference type="PANTHER" id="PTHR11002">
    <property type="entry name" value="CARBONIC ANHYDRASE"/>
    <property type="match status" value="1"/>
</dbReference>
<dbReference type="Pfam" id="PF00484">
    <property type="entry name" value="Pro_CA"/>
    <property type="match status" value="1"/>
</dbReference>
<evidence type="ECO:0000256" key="5">
    <source>
        <dbReference type="ARBA" id="ARBA00022833"/>
    </source>
</evidence>
<keyword evidence="9" id="KW-1185">Reference proteome</keyword>
<evidence type="ECO:0000313" key="8">
    <source>
        <dbReference type="EMBL" id="QAX82298.1"/>
    </source>
</evidence>